<accession>A0A4R1YGZ5</accession>
<evidence type="ECO:0000313" key="1">
    <source>
        <dbReference type="EMBL" id="TCM75427.1"/>
    </source>
</evidence>
<gene>
    <name evidence="1" type="ORF">EV216_13915</name>
</gene>
<name>A0A4R1YGZ5_9RHOB</name>
<dbReference type="RefSeq" id="WP_243642124.1">
    <property type="nucleotide sequence ID" value="NZ_SLVM01000039.1"/>
</dbReference>
<evidence type="ECO:0000313" key="2">
    <source>
        <dbReference type="Proteomes" id="UP000295277"/>
    </source>
</evidence>
<dbReference type="AlphaFoldDB" id="A0A4R1YGZ5"/>
<keyword evidence="2" id="KW-1185">Reference proteome</keyword>
<reference evidence="1 2" key="1">
    <citation type="submission" date="2019-03" db="EMBL/GenBank/DDBJ databases">
        <title>Genomic Encyclopedia of Type Strains, Phase IV (KMG-IV): sequencing the most valuable type-strain genomes for metagenomic binning, comparative biology and taxonomic classification.</title>
        <authorList>
            <person name="Goeker M."/>
        </authorList>
    </citation>
    <scope>NUCLEOTIDE SEQUENCE [LARGE SCALE GENOMIC DNA]</scope>
    <source>
        <strain evidence="1 2">DSM 21153</strain>
    </source>
</reference>
<dbReference type="Proteomes" id="UP000295277">
    <property type="component" value="Unassembled WGS sequence"/>
</dbReference>
<organism evidence="1 2">
    <name type="scientific">Rhodovulum steppense</name>
    <dbReference type="NCBI Taxonomy" id="540251"/>
    <lineage>
        <taxon>Bacteria</taxon>
        <taxon>Pseudomonadati</taxon>
        <taxon>Pseudomonadota</taxon>
        <taxon>Alphaproteobacteria</taxon>
        <taxon>Rhodobacterales</taxon>
        <taxon>Paracoccaceae</taxon>
        <taxon>Rhodovulum</taxon>
    </lineage>
</organism>
<comment type="caution">
    <text evidence="1">The sequence shown here is derived from an EMBL/GenBank/DDBJ whole genome shotgun (WGS) entry which is preliminary data.</text>
</comment>
<protein>
    <submittedName>
        <fullName evidence="1">Uncharacterized protein</fullName>
    </submittedName>
</protein>
<dbReference type="EMBL" id="SLVM01000039">
    <property type="protein sequence ID" value="TCM75427.1"/>
    <property type="molecule type" value="Genomic_DNA"/>
</dbReference>
<sequence>MTRATLSDAALLGLTLMLALATVPVTLVMAGPAVAGRPALVIAPPGGAAAAIAAAGGQEIGPRIAPIARFAVLDRPAQARAAGAWAVLDAEALLTLCGFGGERPRAISTI</sequence>
<proteinExistence type="predicted"/>